<evidence type="ECO:0000313" key="3">
    <source>
        <dbReference type="Proteomes" id="UP000449092"/>
    </source>
</evidence>
<keyword evidence="1" id="KW-1133">Transmembrane helix</keyword>
<reference evidence="2 3" key="1">
    <citation type="submission" date="2019-09" db="EMBL/GenBank/DDBJ databases">
        <title>Characterisation of the sponge microbiome using genome-centric metagenomics.</title>
        <authorList>
            <person name="Engelberts J.P."/>
            <person name="Robbins S.J."/>
            <person name="De Goeij J.M."/>
            <person name="Aranda M."/>
            <person name="Bell S.C."/>
            <person name="Webster N.S."/>
        </authorList>
    </citation>
    <scope>NUCLEOTIDE SEQUENCE [LARGE SCALE GENOMIC DNA]</scope>
    <source>
        <strain evidence="2">SB0662_bin_43</strain>
    </source>
</reference>
<dbReference type="Proteomes" id="UP000449092">
    <property type="component" value="Unassembled WGS sequence"/>
</dbReference>
<feature type="transmembrane region" description="Helical" evidence="1">
    <location>
        <begin position="78"/>
        <end position="97"/>
    </location>
</feature>
<name>A0A845DA86_9BACT</name>
<evidence type="ECO:0000313" key="2">
    <source>
        <dbReference type="EMBL" id="MYE38369.1"/>
    </source>
</evidence>
<dbReference type="AlphaFoldDB" id="A0A845DA86"/>
<evidence type="ECO:0000256" key="1">
    <source>
        <dbReference type="SAM" id="Phobius"/>
    </source>
</evidence>
<keyword evidence="1" id="KW-0812">Transmembrane</keyword>
<protein>
    <submittedName>
        <fullName evidence="2">Uncharacterized protein</fullName>
    </submittedName>
</protein>
<feature type="transmembrane region" description="Helical" evidence="1">
    <location>
        <begin position="24"/>
        <end position="41"/>
    </location>
</feature>
<accession>A0A845DA86</accession>
<gene>
    <name evidence="2" type="ORF">F4X82_02550</name>
</gene>
<organism evidence="2 3">
    <name type="scientific">Candidatus Spechtbacteria bacterium SB0662_bin_43</name>
    <dbReference type="NCBI Taxonomy" id="2604897"/>
    <lineage>
        <taxon>Bacteria</taxon>
        <taxon>Candidatus Spechtiibacteriota</taxon>
    </lineage>
</organism>
<feature type="transmembrane region" description="Helical" evidence="1">
    <location>
        <begin position="142"/>
        <end position="166"/>
    </location>
</feature>
<feature type="transmembrane region" description="Helical" evidence="1">
    <location>
        <begin position="109"/>
        <end position="130"/>
    </location>
</feature>
<keyword evidence="1" id="KW-0472">Membrane</keyword>
<dbReference type="EMBL" id="VXOY01000021">
    <property type="protein sequence ID" value="MYE38369.1"/>
    <property type="molecule type" value="Genomic_DNA"/>
</dbReference>
<sequence length="169" mass="18464">MIDVYWTESLATIQDRALTQGADMSLWVAAFLAGGFGIVALQSFLTILRFVTSSSISVPTLLGGAVMPRLKRKNRNSVGAFLHLVTGALLCVIFIGILDTALSRLPLGWSSVAFSSVLWLGYGLLLLPLMGVSVMGQKEHPLFWVHLLFGFLLYSIVIALVFPFLYLQS</sequence>
<proteinExistence type="predicted"/>
<comment type="caution">
    <text evidence="2">The sequence shown here is derived from an EMBL/GenBank/DDBJ whole genome shotgun (WGS) entry which is preliminary data.</text>
</comment>